<dbReference type="EMBL" id="JAPZVP010000009">
    <property type="protein sequence ID" value="MDA1360492.1"/>
    <property type="molecule type" value="Genomic_DNA"/>
</dbReference>
<reference evidence="5" key="1">
    <citation type="submission" date="2022-12" db="EMBL/GenBank/DDBJ databases">
        <title>Gycomyces niveus sp.nov.,a novel actinomycete isolated from soil in Shouguan.</title>
        <authorList>
            <person name="Yang X."/>
        </authorList>
    </citation>
    <scope>NUCLEOTIDE SEQUENCE</scope>
    <source>
        <strain evidence="5">NEAU-A15</strain>
    </source>
</reference>
<evidence type="ECO:0000313" key="6">
    <source>
        <dbReference type="Proteomes" id="UP001146067"/>
    </source>
</evidence>
<keyword evidence="6" id="KW-1185">Reference proteome</keyword>
<evidence type="ECO:0000256" key="1">
    <source>
        <dbReference type="ARBA" id="ARBA00022723"/>
    </source>
</evidence>
<dbReference type="PRINTS" id="PR00116">
    <property type="entry name" value="ARGINASE"/>
</dbReference>
<keyword evidence="3" id="KW-0464">Manganese</keyword>
<dbReference type="PANTHER" id="PTHR43782:SF3">
    <property type="entry name" value="ARGINASE"/>
    <property type="match status" value="1"/>
</dbReference>
<gene>
    <name evidence="5" type="ORF">O1R50_12715</name>
</gene>
<dbReference type="Pfam" id="PF00491">
    <property type="entry name" value="Arginase"/>
    <property type="match status" value="1"/>
</dbReference>
<dbReference type="GO" id="GO:0030145">
    <property type="term" value="F:manganese ion binding"/>
    <property type="evidence" value="ECO:0007669"/>
    <property type="project" value="TreeGrafter"/>
</dbReference>
<dbReference type="Gene3D" id="3.40.800.10">
    <property type="entry name" value="Ureohydrolase domain"/>
    <property type="match status" value="1"/>
</dbReference>
<dbReference type="PANTHER" id="PTHR43782">
    <property type="entry name" value="ARGINASE"/>
    <property type="match status" value="1"/>
</dbReference>
<dbReference type="GO" id="GO:0005829">
    <property type="term" value="C:cytosol"/>
    <property type="evidence" value="ECO:0007669"/>
    <property type="project" value="TreeGrafter"/>
</dbReference>
<comment type="similarity">
    <text evidence="4">Belongs to the arginase family.</text>
</comment>
<dbReference type="PROSITE" id="PS51409">
    <property type="entry name" value="ARGINASE_2"/>
    <property type="match status" value="1"/>
</dbReference>
<keyword evidence="2" id="KW-0378">Hydrolase</keyword>
<sequence length="252" mass="26496">MTVLLVPYHLDERLPDDEFPVAADRIVAKDLHGGDFWSRVAGLYDLVGDAVATAKRPTTVVTADCTVALGVVTGLQRLGLEPSVMWFDAHGDLHTPASSASGYPGGMVLRMLLGEGDGTVAETTGLTPIPPERVVLVDARDLDAPEAEYLSHSAVERVPVEAATAPDGPVYLHIDLDVLDADLVPGLRYPVTPGPTPDQIRDAAQRILATGRVAAMTIACTWRPGEGAPAAAKKLVDELLAAARGIAEGADR</sequence>
<dbReference type="GO" id="GO:0004053">
    <property type="term" value="F:arginase activity"/>
    <property type="evidence" value="ECO:0007669"/>
    <property type="project" value="TreeGrafter"/>
</dbReference>
<dbReference type="SUPFAM" id="SSF52768">
    <property type="entry name" value="Arginase/deacetylase"/>
    <property type="match status" value="1"/>
</dbReference>
<comment type="caution">
    <text evidence="5">The sequence shown here is derived from an EMBL/GenBank/DDBJ whole genome shotgun (WGS) entry which is preliminary data.</text>
</comment>
<dbReference type="AlphaFoldDB" id="A0A9X3SQG6"/>
<dbReference type="InterPro" id="IPR023696">
    <property type="entry name" value="Ureohydrolase_dom_sf"/>
</dbReference>
<keyword evidence="1" id="KW-0479">Metal-binding</keyword>
<protein>
    <submittedName>
        <fullName evidence="5">Arginase family protein</fullName>
    </submittedName>
</protein>
<dbReference type="RefSeq" id="WP_270110436.1">
    <property type="nucleotide sequence ID" value="NZ_JAPZVP010000009.1"/>
</dbReference>
<dbReference type="CDD" id="cd09999">
    <property type="entry name" value="Arginase-like_1"/>
    <property type="match status" value="1"/>
</dbReference>
<accession>A0A9X3SQG6</accession>
<evidence type="ECO:0000313" key="5">
    <source>
        <dbReference type="EMBL" id="MDA1360492.1"/>
    </source>
</evidence>
<organism evidence="5 6">
    <name type="scientific">Glycomyces luteolus</name>
    <dbReference type="NCBI Taxonomy" id="2670330"/>
    <lineage>
        <taxon>Bacteria</taxon>
        <taxon>Bacillati</taxon>
        <taxon>Actinomycetota</taxon>
        <taxon>Actinomycetes</taxon>
        <taxon>Glycomycetales</taxon>
        <taxon>Glycomycetaceae</taxon>
        <taxon>Glycomyces</taxon>
    </lineage>
</organism>
<name>A0A9X3SQG6_9ACTN</name>
<dbReference type="Proteomes" id="UP001146067">
    <property type="component" value="Unassembled WGS sequence"/>
</dbReference>
<evidence type="ECO:0000256" key="4">
    <source>
        <dbReference type="PROSITE-ProRule" id="PRU00742"/>
    </source>
</evidence>
<dbReference type="InterPro" id="IPR006035">
    <property type="entry name" value="Ureohydrolase"/>
</dbReference>
<evidence type="ECO:0000256" key="2">
    <source>
        <dbReference type="ARBA" id="ARBA00022801"/>
    </source>
</evidence>
<evidence type="ECO:0000256" key="3">
    <source>
        <dbReference type="ARBA" id="ARBA00023211"/>
    </source>
</evidence>
<proteinExistence type="inferred from homology"/>